<sequence length="166" mass="19350">MHVKDDVVILSDWTQALSVYDSLNLDNIVNIYLRFGKKGRLNGFPIINFWQSGVYEKQIYYAMVYLLERALNELTLTKMHEGKSIVYHVDLKLPVDNETRSIIGTKLYIAARNLLSLTQKAYEYQNANYDLTINDDCSSFYKDAILRLKKISTKYNKSEKYPLALF</sequence>
<name>A0A5Z3CHH6_SALER</name>
<reference evidence="1" key="1">
    <citation type="submission" date="2019-09" db="EMBL/GenBank/DDBJ databases">
        <authorList>
            <consortium name="GenomeTrakr network: Whole genome sequencing for foodborne pathogen traceback"/>
        </authorList>
    </citation>
    <scope>NUCLEOTIDE SEQUENCE</scope>
    <source>
        <strain evidence="1">ADRDL-2854</strain>
    </source>
</reference>
<proteinExistence type="predicted"/>
<dbReference type="AlphaFoldDB" id="A0A5Z3CHH6"/>
<protein>
    <submittedName>
        <fullName evidence="1">Uncharacterized protein</fullName>
    </submittedName>
</protein>
<accession>A0A5Z3CHH6</accession>
<gene>
    <name evidence="1" type="ORF">F2B06_19185</name>
</gene>
<dbReference type="EMBL" id="AAKGZS010000077">
    <property type="protein sequence ID" value="ECR6710325.1"/>
    <property type="molecule type" value="Genomic_DNA"/>
</dbReference>
<comment type="caution">
    <text evidence="1">The sequence shown here is derived from an EMBL/GenBank/DDBJ whole genome shotgun (WGS) entry which is preliminary data.</text>
</comment>
<organism evidence="1">
    <name type="scientific">Salmonella enterica</name>
    <name type="common">Salmonella choleraesuis</name>
    <dbReference type="NCBI Taxonomy" id="28901"/>
    <lineage>
        <taxon>Bacteria</taxon>
        <taxon>Pseudomonadati</taxon>
        <taxon>Pseudomonadota</taxon>
        <taxon>Gammaproteobacteria</taxon>
        <taxon>Enterobacterales</taxon>
        <taxon>Enterobacteriaceae</taxon>
        <taxon>Salmonella</taxon>
    </lineage>
</organism>
<feature type="non-terminal residue" evidence="1">
    <location>
        <position position="166"/>
    </location>
</feature>
<evidence type="ECO:0000313" key="1">
    <source>
        <dbReference type="EMBL" id="ECR6710325.1"/>
    </source>
</evidence>